<evidence type="ECO:0000313" key="1">
    <source>
        <dbReference type="Proteomes" id="UP000085678"/>
    </source>
</evidence>
<accession>A0A1S3I085</accession>
<organism evidence="1 2">
    <name type="scientific">Lingula anatina</name>
    <name type="common">Brachiopod</name>
    <name type="synonym">Lingula unguis</name>
    <dbReference type="NCBI Taxonomy" id="7574"/>
    <lineage>
        <taxon>Eukaryota</taxon>
        <taxon>Metazoa</taxon>
        <taxon>Spiralia</taxon>
        <taxon>Lophotrochozoa</taxon>
        <taxon>Brachiopoda</taxon>
        <taxon>Linguliformea</taxon>
        <taxon>Lingulata</taxon>
        <taxon>Lingulida</taxon>
        <taxon>Linguloidea</taxon>
        <taxon>Lingulidae</taxon>
        <taxon>Lingula</taxon>
    </lineage>
</organism>
<gene>
    <name evidence="2" type="primary">LOC106159820</name>
</gene>
<dbReference type="AlphaFoldDB" id="A0A1S3I085"/>
<proteinExistence type="predicted"/>
<protein>
    <submittedName>
        <fullName evidence="2">Uncharacterized protein LOC106159820</fullName>
    </submittedName>
</protein>
<dbReference type="GeneID" id="106159820"/>
<dbReference type="KEGG" id="lak:106159820"/>
<name>A0A1S3I085_LINAN</name>
<keyword evidence="1" id="KW-1185">Reference proteome</keyword>
<evidence type="ECO:0000313" key="2">
    <source>
        <dbReference type="RefSeq" id="XP_013391675.1"/>
    </source>
</evidence>
<dbReference type="InParanoid" id="A0A1S3I085"/>
<dbReference type="RefSeq" id="XP_013391675.1">
    <property type="nucleotide sequence ID" value="XM_013536221.1"/>
</dbReference>
<sequence length="196" mass="21747">MGKGVDPHPTDTKLKTKSSFLRRVAATKPLRNLKATFNHSRLDESHDATGGALDISEDIEIDCEYTPANSDEIVGDKKSSTDASHDHITTLETSLESDLDKEGDTSMVEKLFSLSLTGKRKYGKLEEGNAKDGSIPVKNKKGWKRKSKKRVKKLGKRMKRVAVLSWKGLVTSFSTMPSFSAFFPNNTSYTTSAFRK</sequence>
<reference evidence="2" key="1">
    <citation type="submission" date="2025-08" db="UniProtKB">
        <authorList>
            <consortium name="RefSeq"/>
        </authorList>
    </citation>
    <scope>IDENTIFICATION</scope>
    <source>
        <tissue evidence="2">Gonads</tissue>
    </source>
</reference>
<dbReference type="Proteomes" id="UP000085678">
    <property type="component" value="Unplaced"/>
</dbReference>